<evidence type="ECO:0000259" key="10">
    <source>
        <dbReference type="PROSITE" id="PS50866"/>
    </source>
</evidence>
<keyword evidence="5" id="KW-0418">Kinase</keyword>
<evidence type="ECO:0000256" key="7">
    <source>
        <dbReference type="SAM" id="Coils"/>
    </source>
</evidence>
<dbReference type="EC" id="2.7.4.8" evidence="2"/>
<name>A0ABD3SQQ7_9STRA</name>
<dbReference type="NCBIfam" id="TIGR03263">
    <property type="entry name" value="guanyl_kin"/>
    <property type="match status" value="1"/>
</dbReference>
<dbReference type="InterPro" id="IPR009038">
    <property type="entry name" value="GOLD_dom"/>
</dbReference>
<dbReference type="InterPro" id="IPR017665">
    <property type="entry name" value="Guanylate_kinase"/>
</dbReference>
<dbReference type="InterPro" id="IPR008145">
    <property type="entry name" value="GK/Ca_channel_bsu"/>
</dbReference>
<dbReference type="EMBL" id="JALLPB020000011">
    <property type="protein sequence ID" value="KAL3826939.1"/>
    <property type="molecule type" value="Genomic_DNA"/>
</dbReference>
<evidence type="ECO:0000256" key="3">
    <source>
        <dbReference type="ARBA" id="ARBA00022679"/>
    </source>
</evidence>
<dbReference type="Proteomes" id="UP001530377">
    <property type="component" value="Unassembled WGS sequence"/>
</dbReference>
<evidence type="ECO:0000256" key="5">
    <source>
        <dbReference type="ARBA" id="ARBA00022777"/>
    </source>
</evidence>
<evidence type="ECO:0000313" key="12">
    <source>
        <dbReference type="Proteomes" id="UP001530377"/>
    </source>
</evidence>
<dbReference type="Pfam" id="PF00625">
    <property type="entry name" value="Guanylate_kin"/>
    <property type="match status" value="1"/>
</dbReference>
<sequence>MSTFGPNSSVVQLAGAAILGFYYLDSGDLPKRPRPVVICGPSGVGKGTLIELLQKRFPDGKFGFSVSHTTRKPREGEVNGVHYHFTTVEDIRKDIEDGKFIEYAEVHGNYYGTSIASVESVQGKNLICLLDIDVQGAQKVKASSLDAHYLFIAPPSTEELESRLRGRGTESEDAIQRRLANARGELEYGLESGNFDAVLVNNDLGKTLEKMVEIFRGWFPELLPDDTDKKGASQTAVPSGPQHVPPPIVDPLSFPRTDDGLKALLAEVDRDCPLDGYVQIDLCYQASDIHVPAGRTLDVPLPPIEKDGSKVQWSVTVIDPYNERLDIDFGLVVIVDGEEVVAREMGRIASPVSDDGNGDEDGVSAKGKFTVANSAPVTVVLKFDNSYSWIKPKKVKYSFNITSPIDENMIQRSLRAKSVLSRILEGQAELMKAREGTQSRAKALAGIQKEMENKMIGLAKQMDDDKKYIESIQKSSNEAEEEAMKKANEIREALAMAKQEEKSIDELTMAIRALEDECARLKKKWEELKIERKVREEEKSQKEKTAEQLREERVRLQDEILTKKEEHESKLKEMESVEKERSLLKSNLDDLEKEKKAREEEELKIATEVRFLQRQFDAVKLRLME</sequence>
<dbReference type="PANTHER" id="PTHR23117">
    <property type="entry name" value="GUANYLATE KINASE-RELATED"/>
    <property type="match status" value="1"/>
</dbReference>
<reference evidence="11 12" key="1">
    <citation type="submission" date="2024-10" db="EMBL/GenBank/DDBJ databases">
        <title>Updated reference genomes for cyclostephanoid diatoms.</title>
        <authorList>
            <person name="Roberts W.R."/>
            <person name="Alverson A.J."/>
        </authorList>
    </citation>
    <scope>NUCLEOTIDE SEQUENCE [LARGE SCALE GENOMIC DNA]</scope>
    <source>
        <strain evidence="11 12">AJA228-03</strain>
    </source>
</reference>
<comment type="similarity">
    <text evidence="1">Belongs to the guanylate kinase family.</text>
</comment>
<dbReference type="PROSITE" id="PS50866">
    <property type="entry name" value="GOLD"/>
    <property type="match status" value="1"/>
</dbReference>
<dbReference type="SUPFAM" id="SSF101576">
    <property type="entry name" value="Supernatant protein factor (SPF), C-terminal domain"/>
    <property type="match status" value="1"/>
</dbReference>
<dbReference type="InterPro" id="IPR020590">
    <property type="entry name" value="Guanylate_kinase_CS"/>
</dbReference>
<dbReference type="Gene3D" id="3.40.50.300">
    <property type="entry name" value="P-loop containing nucleotide triphosphate hydrolases"/>
    <property type="match status" value="1"/>
</dbReference>
<comment type="caution">
    <text evidence="11">The sequence shown here is derived from an EMBL/GenBank/DDBJ whole genome shotgun (WGS) entry which is preliminary data.</text>
</comment>
<evidence type="ECO:0000256" key="2">
    <source>
        <dbReference type="ARBA" id="ARBA00012961"/>
    </source>
</evidence>
<dbReference type="PROSITE" id="PS50052">
    <property type="entry name" value="GUANYLATE_KINASE_2"/>
    <property type="match status" value="1"/>
</dbReference>
<evidence type="ECO:0000313" key="11">
    <source>
        <dbReference type="EMBL" id="KAL3826939.1"/>
    </source>
</evidence>
<keyword evidence="7" id="KW-0175">Coiled coil</keyword>
<dbReference type="SMART" id="SM00072">
    <property type="entry name" value="GuKc"/>
    <property type="match status" value="1"/>
</dbReference>
<dbReference type="InterPro" id="IPR027417">
    <property type="entry name" value="P-loop_NTPase"/>
</dbReference>
<dbReference type="AlphaFoldDB" id="A0ABD3SQQ7"/>
<organism evidence="11 12">
    <name type="scientific">Cyclostephanos tholiformis</name>
    <dbReference type="NCBI Taxonomy" id="382380"/>
    <lineage>
        <taxon>Eukaryota</taxon>
        <taxon>Sar</taxon>
        <taxon>Stramenopiles</taxon>
        <taxon>Ochrophyta</taxon>
        <taxon>Bacillariophyta</taxon>
        <taxon>Coscinodiscophyceae</taxon>
        <taxon>Thalassiosirophycidae</taxon>
        <taxon>Stephanodiscales</taxon>
        <taxon>Stephanodiscaceae</taxon>
        <taxon>Cyclostephanos</taxon>
    </lineage>
</organism>
<evidence type="ECO:0000256" key="6">
    <source>
        <dbReference type="ARBA" id="ARBA00022840"/>
    </source>
</evidence>
<protein>
    <recommendedName>
        <fullName evidence="2">guanylate kinase</fullName>
        <ecNumber evidence="2">2.7.4.8</ecNumber>
    </recommendedName>
</protein>
<evidence type="ECO:0000256" key="1">
    <source>
        <dbReference type="ARBA" id="ARBA00005790"/>
    </source>
</evidence>
<keyword evidence="6" id="KW-0067">ATP-binding</keyword>
<feature type="domain" description="Guanylate kinase-like" evidence="9">
    <location>
        <begin position="33"/>
        <end position="216"/>
    </location>
</feature>
<dbReference type="PROSITE" id="PS00856">
    <property type="entry name" value="GUANYLATE_KINASE_1"/>
    <property type="match status" value="1"/>
</dbReference>
<gene>
    <name evidence="11" type="ORF">ACHAXA_006019</name>
</gene>
<proteinExistence type="inferred from homology"/>
<feature type="domain" description="GOLD" evidence="10">
    <location>
        <begin position="281"/>
        <end position="401"/>
    </location>
</feature>
<dbReference type="FunFam" id="3.40.50.300:FF:000776">
    <property type="entry name" value="Guanylate kinase 2"/>
    <property type="match status" value="1"/>
</dbReference>
<dbReference type="GO" id="GO:0004385">
    <property type="term" value="F:GMP kinase activity"/>
    <property type="evidence" value="ECO:0007669"/>
    <property type="project" value="UniProtKB-EC"/>
</dbReference>
<dbReference type="PANTHER" id="PTHR23117:SF13">
    <property type="entry name" value="GUANYLATE KINASE"/>
    <property type="match status" value="1"/>
</dbReference>
<keyword evidence="4" id="KW-0547">Nucleotide-binding</keyword>
<dbReference type="InterPro" id="IPR008144">
    <property type="entry name" value="Guanylate_kin-like_dom"/>
</dbReference>
<evidence type="ECO:0000259" key="9">
    <source>
        <dbReference type="PROSITE" id="PS50052"/>
    </source>
</evidence>
<dbReference type="CDD" id="cd00071">
    <property type="entry name" value="GMPK"/>
    <property type="match status" value="1"/>
</dbReference>
<dbReference type="InterPro" id="IPR036598">
    <property type="entry name" value="GOLD_dom_sf"/>
</dbReference>
<evidence type="ECO:0000256" key="8">
    <source>
        <dbReference type="SAM" id="MobiDB-lite"/>
    </source>
</evidence>
<dbReference type="HAMAP" id="MF_00328">
    <property type="entry name" value="Guanylate_kinase"/>
    <property type="match status" value="1"/>
</dbReference>
<dbReference type="Gene3D" id="2.60.120.680">
    <property type="entry name" value="GOLD domain"/>
    <property type="match status" value="1"/>
</dbReference>
<feature type="coiled-coil region" evidence="7">
    <location>
        <begin position="469"/>
        <end position="608"/>
    </location>
</feature>
<feature type="region of interest" description="Disordered" evidence="8">
    <location>
        <begin position="227"/>
        <end position="247"/>
    </location>
</feature>
<keyword evidence="12" id="KW-1185">Reference proteome</keyword>
<evidence type="ECO:0000256" key="4">
    <source>
        <dbReference type="ARBA" id="ARBA00022741"/>
    </source>
</evidence>
<keyword evidence="3" id="KW-0808">Transferase</keyword>
<dbReference type="GO" id="GO:0005524">
    <property type="term" value="F:ATP binding"/>
    <property type="evidence" value="ECO:0007669"/>
    <property type="project" value="UniProtKB-KW"/>
</dbReference>
<dbReference type="SUPFAM" id="SSF52540">
    <property type="entry name" value="P-loop containing nucleoside triphosphate hydrolases"/>
    <property type="match status" value="1"/>
</dbReference>
<accession>A0ABD3SQQ7</accession>